<dbReference type="AlphaFoldDB" id="A0A2P6P4T1"/>
<keyword evidence="2" id="KW-1185">Reference proteome</keyword>
<reference evidence="1 2" key="1">
    <citation type="journal article" date="2018" name="Nat. Genet.">
        <title>The Rosa genome provides new insights in the design of modern roses.</title>
        <authorList>
            <person name="Bendahmane M."/>
        </authorList>
    </citation>
    <scope>NUCLEOTIDE SEQUENCE [LARGE SCALE GENOMIC DNA]</scope>
    <source>
        <strain evidence="2">cv. Old Blush</strain>
    </source>
</reference>
<dbReference type="EMBL" id="PDCK01000045">
    <property type="protein sequence ID" value="PRQ16939.1"/>
    <property type="molecule type" value="Genomic_DNA"/>
</dbReference>
<proteinExistence type="predicted"/>
<dbReference type="Proteomes" id="UP000238479">
    <property type="component" value="Chromosome 7"/>
</dbReference>
<evidence type="ECO:0000313" key="2">
    <source>
        <dbReference type="Proteomes" id="UP000238479"/>
    </source>
</evidence>
<sequence>MLIMMGKARSPSSNYYYSSSGRRGMPFLHSTPPLLVVAALFHSHILPRPKQLIKNFHESFWALMEWQFEIWDS</sequence>
<evidence type="ECO:0000313" key="1">
    <source>
        <dbReference type="EMBL" id="PRQ16939.1"/>
    </source>
</evidence>
<dbReference type="Gramene" id="PRQ16939">
    <property type="protein sequence ID" value="PRQ16939"/>
    <property type="gene ID" value="RchiOBHm_Chr7g0189651"/>
</dbReference>
<organism evidence="1 2">
    <name type="scientific">Rosa chinensis</name>
    <name type="common">China rose</name>
    <dbReference type="NCBI Taxonomy" id="74649"/>
    <lineage>
        <taxon>Eukaryota</taxon>
        <taxon>Viridiplantae</taxon>
        <taxon>Streptophyta</taxon>
        <taxon>Embryophyta</taxon>
        <taxon>Tracheophyta</taxon>
        <taxon>Spermatophyta</taxon>
        <taxon>Magnoliopsida</taxon>
        <taxon>eudicotyledons</taxon>
        <taxon>Gunneridae</taxon>
        <taxon>Pentapetalae</taxon>
        <taxon>rosids</taxon>
        <taxon>fabids</taxon>
        <taxon>Rosales</taxon>
        <taxon>Rosaceae</taxon>
        <taxon>Rosoideae</taxon>
        <taxon>Rosoideae incertae sedis</taxon>
        <taxon>Rosa</taxon>
    </lineage>
</organism>
<name>A0A2P6P4T1_ROSCH</name>
<comment type="caution">
    <text evidence="1">The sequence shown here is derived from an EMBL/GenBank/DDBJ whole genome shotgun (WGS) entry which is preliminary data.</text>
</comment>
<protein>
    <submittedName>
        <fullName evidence="1">Uncharacterized protein</fullName>
    </submittedName>
</protein>
<gene>
    <name evidence="1" type="ORF">RchiOBHm_Chr7g0189651</name>
</gene>
<accession>A0A2P6P4T1</accession>